<dbReference type="Gene3D" id="3.30.1150.10">
    <property type="match status" value="1"/>
</dbReference>
<dbReference type="InterPro" id="IPR037682">
    <property type="entry name" value="TonB_C"/>
</dbReference>
<feature type="domain" description="TonB C-terminal" evidence="1">
    <location>
        <begin position="50"/>
        <end position="85"/>
    </location>
</feature>
<dbReference type="Pfam" id="PF03544">
    <property type="entry name" value="TonB_C"/>
    <property type="match status" value="1"/>
</dbReference>
<evidence type="ECO:0000313" key="2">
    <source>
        <dbReference type="EMBL" id="MFD2566628.1"/>
    </source>
</evidence>
<dbReference type="PROSITE" id="PS51257">
    <property type="entry name" value="PROKAR_LIPOPROTEIN"/>
    <property type="match status" value="1"/>
</dbReference>
<evidence type="ECO:0000259" key="1">
    <source>
        <dbReference type="Pfam" id="PF03544"/>
    </source>
</evidence>
<dbReference type="RefSeq" id="WP_379665333.1">
    <property type="nucleotide sequence ID" value="NZ_JBHULH010000001.1"/>
</dbReference>
<comment type="caution">
    <text evidence="2">The sequence shown here is derived from an EMBL/GenBank/DDBJ whole genome shotgun (WGS) entry which is preliminary data.</text>
</comment>
<sequence>MNRKNLSIILFVFFLTVFVSCEKKQPKEEVITEAVYQGEKDMAWAIAHYVEYPPEEMKFNRAGIVKVSFEVDKKGKVNQVEVIVDEEIKAAEIAVARKRLADKEVLPLNFPVLESLIKSVEKLNFQPAKKNGKPVSSTVTTSVEFMLI</sequence>
<name>A0ABW5LP62_9FLAO</name>
<proteinExistence type="predicted"/>
<dbReference type="EMBL" id="JBHULH010000001">
    <property type="protein sequence ID" value="MFD2566628.1"/>
    <property type="molecule type" value="Genomic_DNA"/>
</dbReference>
<dbReference type="SUPFAM" id="SSF74653">
    <property type="entry name" value="TolA/TonB C-terminal domain"/>
    <property type="match status" value="1"/>
</dbReference>
<evidence type="ECO:0000313" key="3">
    <source>
        <dbReference type="Proteomes" id="UP001597508"/>
    </source>
</evidence>
<accession>A0ABW5LP62</accession>
<organism evidence="2 3">
    <name type="scientific">Pseudotenacibaculum haliotis</name>
    <dbReference type="NCBI Taxonomy" id="1862138"/>
    <lineage>
        <taxon>Bacteria</taxon>
        <taxon>Pseudomonadati</taxon>
        <taxon>Bacteroidota</taxon>
        <taxon>Flavobacteriia</taxon>
        <taxon>Flavobacteriales</taxon>
        <taxon>Flavobacteriaceae</taxon>
        <taxon>Pseudotenacibaculum</taxon>
    </lineage>
</organism>
<protein>
    <submittedName>
        <fullName evidence="2">Energy transducer TonB</fullName>
    </submittedName>
</protein>
<gene>
    <name evidence="2" type="ORF">ACFSRZ_04545</name>
</gene>
<keyword evidence="3" id="KW-1185">Reference proteome</keyword>
<dbReference type="Proteomes" id="UP001597508">
    <property type="component" value="Unassembled WGS sequence"/>
</dbReference>
<reference evidence="3" key="1">
    <citation type="journal article" date="2019" name="Int. J. Syst. Evol. Microbiol.">
        <title>The Global Catalogue of Microorganisms (GCM) 10K type strain sequencing project: providing services to taxonomists for standard genome sequencing and annotation.</title>
        <authorList>
            <consortium name="The Broad Institute Genomics Platform"/>
            <consortium name="The Broad Institute Genome Sequencing Center for Infectious Disease"/>
            <person name="Wu L."/>
            <person name="Ma J."/>
        </authorList>
    </citation>
    <scope>NUCLEOTIDE SEQUENCE [LARGE SCALE GENOMIC DNA]</scope>
    <source>
        <strain evidence="3">KCTC 52127</strain>
    </source>
</reference>